<dbReference type="InterPro" id="IPR017850">
    <property type="entry name" value="Alkaline_phosphatase_core_sf"/>
</dbReference>
<accession>A0A1G9KKI4</accession>
<keyword evidence="6" id="KW-0106">Calcium</keyword>
<evidence type="ECO:0000256" key="2">
    <source>
        <dbReference type="ARBA" id="ARBA00008779"/>
    </source>
</evidence>
<sequence>MLLLSPRVSDVEIHLKTTLTSTKMSTMKVSLFFKKRALLIFLSLFCLGLKAQGNKKPNIVFILVDDLGWMDISVNGSTFYETPNIDQLAEEGIRFTQAYAASPICSPTRASILTGKNPARINLTQWIGGPGNPDYLRNLPLEEVLFPELLQDAGYKTAFMGKWHLNNVAGEETFWPDKQGFDVNVAGHFRGGLYIKNKYFSPWNIPNLENGPEGEYMTDRLANEAVKFIDKNASAPFLLYFSLYSVHAPFDAPTNRIAKYEKKKEVLALTDEDRFAEETNAEKPFTYRKKQDHPTYAAMVESMDMAVGKILGELNDKGIADNTVVIFFSDNGGLSTSEGIPTANSPLRAGKGWLYEGGIREPAIIKWPGTIKPGMVSDATITSMDFYPTILEMTGQPLRPDLHIDGRSLVPLLKGETNKLHEVTYYHYPHHSNQKGSPSSAIRDGDYKLIVFLNENRFELYNLKNDIGERHNLAPKLPELTNHLYKKLYEWWEEVDAKFPKEFIKKAPQS</sequence>
<dbReference type="Gene3D" id="3.40.720.10">
    <property type="entry name" value="Alkaline Phosphatase, subunit A"/>
    <property type="match status" value="1"/>
</dbReference>
<keyword evidence="9" id="KW-1185">Reference proteome</keyword>
<gene>
    <name evidence="8" type="ORF">SAMN04488514_1011024</name>
</gene>
<dbReference type="PROSITE" id="PS00523">
    <property type="entry name" value="SULFATASE_1"/>
    <property type="match status" value="1"/>
</dbReference>
<dbReference type="STRING" id="192904.SAMN04488514_1011024"/>
<dbReference type="PANTHER" id="PTHR42693">
    <property type="entry name" value="ARYLSULFATASE FAMILY MEMBER"/>
    <property type="match status" value="1"/>
</dbReference>
<reference evidence="8 9" key="1">
    <citation type="submission" date="2016-10" db="EMBL/GenBank/DDBJ databases">
        <authorList>
            <person name="de Groot N.N."/>
        </authorList>
    </citation>
    <scope>NUCLEOTIDE SEQUENCE [LARGE SCALE GENOMIC DNA]</scope>
    <source>
        <strain evidence="8 9">DSM 19886</strain>
    </source>
</reference>
<evidence type="ECO:0000256" key="6">
    <source>
        <dbReference type="ARBA" id="ARBA00022837"/>
    </source>
</evidence>
<dbReference type="SUPFAM" id="SSF53649">
    <property type="entry name" value="Alkaline phosphatase-like"/>
    <property type="match status" value="1"/>
</dbReference>
<dbReference type="EMBL" id="FNGV01000001">
    <property type="protein sequence ID" value="SDL50037.1"/>
    <property type="molecule type" value="Genomic_DNA"/>
</dbReference>
<dbReference type="Gene3D" id="3.30.1120.10">
    <property type="match status" value="1"/>
</dbReference>
<evidence type="ECO:0000313" key="8">
    <source>
        <dbReference type="EMBL" id="SDL50037.1"/>
    </source>
</evidence>
<evidence type="ECO:0000256" key="3">
    <source>
        <dbReference type="ARBA" id="ARBA00022723"/>
    </source>
</evidence>
<dbReference type="Proteomes" id="UP000199440">
    <property type="component" value="Unassembled WGS sequence"/>
</dbReference>
<evidence type="ECO:0000256" key="4">
    <source>
        <dbReference type="ARBA" id="ARBA00022729"/>
    </source>
</evidence>
<comment type="cofactor">
    <cofactor evidence="1">
        <name>Ca(2+)</name>
        <dbReference type="ChEBI" id="CHEBI:29108"/>
    </cofactor>
</comment>
<feature type="domain" description="Sulfatase N-terminal" evidence="7">
    <location>
        <begin position="57"/>
        <end position="395"/>
    </location>
</feature>
<organism evidence="8 9">
    <name type="scientific">Kriegella aquimaris</name>
    <dbReference type="NCBI Taxonomy" id="192904"/>
    <lineage>
        <taxon>Bacteria</taxon>
        <taxon>Pseudomonadati</taxon>
        <taxon>Bacteroidota</taxon>
        <taxon>Flavobacteriia</taxon>
        <taxon>Flavobacteriales</taxon>
        <taxon>Flavobacteriaceae</taxon>
        <taxon>Kriegella</taxon>
    </lineage>
</organism>
<comment type="similarity">
    <text evidence="2">Belongs to the sulfatase family.</text>
</comment>
<evidence type="ECO:0000256" key="5">
    <source>
        <dbReference type="ARBA" id="ARBA00022801"/>
    </source>
</evidence>
<dbReference type="PANTHER" id="PTHR42693:SF42">
    <property type="entry name" value="ARYLSULFATASE G"/>
    <property type="match status" value="1"/>
</dbReference>
<name>A0A1G9KKI4_9FLAO</name>
<keyword evidence="3" id="KW-0479">Metal-binding</keyword>
<dbReference type="CDD" id="cd16144">
    <property type="entry name" value="ARS_like"/>
    <property type="match status" value="1"/>
</dbReference>
<evidence type="ECO:0000259" key="7">
    <source>
        <dbReference type="Pfam" id="PF00884"/>
    </source>
</evidence>
<dbReference type="GO" id="GO:0004065">
    <property type="term" value="F:arylsulfatase activity"/>
    <property type="evidence" value="ECO:0007669"/>
    <property type="project" value="TreeGrafter"/>
</dbReference>
<dbReference type="AlphaFoldDB" id="A0A1G9KKI4"/>
<dbReference type="InterPro" id="IPR000917">
    <property type="entry name" value="Sulfatase_N"/>
</dbReference>
<evidence type="ECO:0000313" key="9">
    <source>
        <dbReference type="Proteomes" id="UP000199440"/>
    </source>
</evidence>
<evidence type="ECO:0000256" key="1">
    <source>
        <dbReference type="ARBA" id="ARBA00001913"/>
    </source>
</evidence>
<dbReference type="InterPro" id="IPR024607">
    <property type="entry name" value="Sulfatase_CS"/>
</dbReference>
<dbReference type="InterPro" id="IPR050738">
    <property type="entry name" value="Sulfatase"/>
</dbReference>
<protein>
    <submittedName>
        <fullName evidence="8">Arylsulfatase A</fullName>
    </submittedName>
</protein>
<proteinExistence type="inferred from homology"/>
<dbReference type="Pfam" id="PF00884">
    <property type="entry name" value="Sulfatase"/>
    <property type="match status" value="1"/>
</dbReference>
<keyword evidence="4" id="KW-0732">Signal</keyword>
<keyword evidence="5" id="KW-0378">Hydrolase</keyword>
<dbReference type="GO" id="GO:0046872">
    <property type="term" value="F:metal ion binding"/>
    <property type="evidence" value="ECO:0007669"/>
    <property type="project" value="UniProtKB-KW"/>
</dbReference>